<dbReference type="InterPro" id="IPR036291">
    <property type="entry name" value="NAD(P)-bd_dom_sf"/>
</dbReference>
<accession>A0A2T3IHY6</accession>
<dbReference type="RefSeq" id="WP_107351847.1">
    <property type="nucleotide sequence ID" value="NZ_PYMH01000028.1"/>
</dbReference>
<dbReference type="EMBL" id="PYMH01000028">
    <property type="protein sequence ID" value="PSU27957.1"/>
    <property type="molecule type" value="Genomic_DNA"/>
</dbReference>
<dbReference type="PANTHER" id="PTHR43574">
    <property type="entry name" value="EPIMERASE-RELATED"/>
    <property type="match status" value="1"/>
</dbReference>
<evidence type="ECO:0000256" key="1">
    <source>
        <dbReference type="ARBA" id="ARBA00023027"/>
    </source>
</evidence>
<dbReference type="SUPFAM" id="SSF51735">
    <property type="entry name" value="NAD(P)-binding Rossmann-fold domains"/>
    <property type="match status" value="1"/>
</dbReference>
<gene>
    <name evidence="3" type="ORF">C9I99_26565</name>
</gene>
<evidence type="ECO:0000259" key="2">
    <source>
        <dbReference type="Pfam" id="PF01370"/>
    </source>
</evidence>
<protein>
    <submittedName>
        <fullName evidence="3">Protein CapI</fullName>
    </submittedName>
</protein>
<keyword evidence="4" id="KW-1185">Reference proteome</keyword>
<dbReference type="Proteomes" id="UP000241222">
    <property type="component" value="Unassembled WGS sequence"/>
</dbReference>
<keyword evidence="1" id="KW-0520">NAD</keyword>
<evidence type="ECO:0000313" key="4">
    <source>
        <dbReference type="Proteomes" id="UP000241222"/>
    </source>
</evidence>
<dbReference type="InterPro" id="IPR001509">
    <property type="entry name" value="Epimerase_deHydtase"/>
</dbReference>
<reference evidence="3 4" key="1">
    <citation type="submission" date="2018-03" db="EMBL/GenBank/DDBJ databases">
        <title>Whole genome sequencing of Histamine producing bacteria.</title>
        <authorList>
            <person name="Butler K."/>
        </authorList>
    </citation>
    <scope>NUCLEOTIDE SEQUENCE [LARGE SCALE GENOMIC DNA]</scope>
    <source>
        <strain evidence="3 4">JCM 13586</strain>
    </source>
</reference>
<dbReference type="AlphaFoldDB" id="A0A2T3IHY6"/>
<dbReference type="OrthoDB" id="9803010at2"/>
<feature type="domain" description="NAD-dependent epimerase/dehydratase" evidence="2">
    <location>
        <begin position="4"/>
        <end position="233"/>
    </location>
</feature>
<sequence length="346" mass="39442">MKTLVTGAAGFIGSHVCRRLCNEGYDVVGIDNLNDYYDVRMKKARLALIQSERFRFHRMNVESTEELARLFEEEGFDYVIHLAAQAGVRYSVEAPMVYGESNLMGFLSVLEACRRYSIKHLVYASSSSVYGLNDKIPFSTSDNVDHPVSLYAATKKSNELMAHSYSQMYGLPTTGLRFFSVYGPWSRPDMAFYKFAEAMIEKRPIDVFNNGELYRDFTYIDDIVEAVVQVTKRIPKKNEEWKKTTETIAQSSAPYQIFNVGSGAPVKLTKMIDLLECKLGVGAIRQLKPMQVGEVNMTYSDARELFDEIGFSPQVPFHEGVAAFVEWYNDYRLIYKQKFKSVTESV</sequence>
<evidence type="ECO:0000313" key="3">
    <source>
        <dbReference type="EMBL" id="PSU27957.1"/>
    </source>
</evidence>
<dbReference type="PRINTS" id="PR01713">
    <property type="entry name" value="NUCEPIMERASE"/>
</dbReference>
<name>A0A2T3IHY6_9GAMM</name>
<dbReference type="Gene3D" id="3.40.50.720">
    <property type="entry name" value="NAD(P)-binding Rossmann-like Domain"/>
    <property type="match status" value="1"/>
</dbReference>
<dbReference type="Pfam" id="PF01370">
    <property type="entry name" value="Epimerase"/>
    <property type="match status" value="1"/>
</dbReference>
<proteinExistence type="predicted"/>
<organism evidence="3 4">
    <name type="scientific">Photobacterium lutimaris</name>
    <dbReference type="NCBI Taxonomy" id="388278"/>
    <lineage>
        <taxon>Bacteria</taxon>
        <taxon>Pseudomonadati</taxon>
        <taxon>Pseudomonadota</taxon>
        <taxon>Gammaproteobacteria</taxon>
        <taxon>Vibrionales</taxon>
        <taxon>Vibrionaceae</taxon>
        <taxon>Photobacterium</taxon>
    </lineage>
</organism>
<comment type="caution">
    <text evidence="3">The sequence shown here is derived from an EMBL/GenBank/DDBJ whole genome shotgun (WGS) entry which is preliminary data.</text>
</comment>